<reference evidence="9" key="1">
    <citation type="submission" date="2022-12" db="EMBL/GenBank/DDBJ databases">
        <title>Genome assemblies of Blomia tropicalis.</title>
        <authorList>
            <person name="Cui Y."/>
        </authorList>
    </citation>
    <scope>NUCLEOTIDE SEQUENCE</scope>
    <source>
        <tissue evidence="9">Adult mites</tissue>
    </source>
</reference>
<dbReference type="SUPFAM" id="SSF51445">
    <property type="entry name" value="(Trans)glycosidases"/>
    <property type="match status" value="1"/>
</dbReference>
<dbReference type="EMBL" id="JAPWDV010000001">
    <property type="protein sequence ID" value="KAJ6221663.1"/>
    <property type="molecule type" value="Genomic_DNA"/>
</dbReference>
<evidence type="ECO:0000256" key="6">
    <source>
        <dbReference type="ARBA" id="ARBA00066938"/>
    </source>
</evidence>
<keyword evidence="10" id="KW-1185">Reference proteome</keyword>
<evidence type="ECO:0000256" key="5">
    <source>
        <dbReference type="ARBA" id="ARBA00052136"/>
    </source>
</evidence>
<dbReference type="AlphaFoldDB" id="A0A9Q0RMR8"/>
<dbReference type="InterPro" id="IPR011496">
    <property type="entry name" value="O-GlcNAcase_cat"/>
</dbReference>
<accession>A0A9Q0RMR8</accession>
<dbReference type="PANTHER" id="PTHR13170:SF16">
    <property type="entry name" value="PROTEIN O-GLCNACASE"/>
    <property type="match status" value="1"/>
</dbReference>
<name>A0A9Q0RMR8_BLOTA</name>
<evidence type="ECO:0000259" key="8">
    <source>
        <dbReference type="PROSITE" id="PS52009"/>
    </source>
</evidence>
<dbReference type="Gene3D" id="3.20.20.80">
    <property type="entry name" value="Glycosidases"/>
    <property type="match status" value="1"/>
</dbReference>
<dbReference type="OMA" id="ICTRTYL"/>
<organism evidence="9 10">
    <name type="scientific">Blomia tropicalis</name>
    <name type="common">Mite</name>
    <dbReference type="NCBI Taxonomy" id="40697"/>
    <lineage>
        <taxon>Eukaryota</taxon>
        <taxon>Metazoa</taxon>
        <taxon>Ecdysozoa</taxon>
        <taxon>Arthropoda</taxon>
        <taxon>Chelicerata</taxon>
        <taxon>Arachnida</taxon>
        <taxon>Acari</taxon>
        <taxon>Acariformes</taxon>
        <taxon>Sarcoptiformes</taxon>
        <taxon>Astigmata</taxon>
        <taxon>Glycyphagoidea</taxon>
        <taxon>Echimyopodidae</taxon>
        <taxon>Blomia</taxon>
    </lineage>
</organism>
<evidence type="ECO:0000256" key="4">
    <source>
        <dbReference type="ARBA" id="ARBA00050933"/>
    </source>
</evidence>
<dbReference type="InterPro" id="IPR016181">
    <property type="entry name" value="Acyl_CoA_acyltransferase"/>
</dbReference>
<dbReference type="GO" id="GO:0016231">
    <property type="term" value="F:beta-N-acetylglucosaminidase activity"/>
    <property type="evidence" value="ECO:0007669"/>
    <property type="project" value="TreeGrafter"/>
</dbReference>
<evidence type="ECO:0000256" key="7">
    <source>
        <dbReference type="ARBA" id="ARBA00076634"/>
    </source>
</evidence>
<dbReference type="PANTHER" id="PTHR13170">
    <property type="entry name" value="O-GLCNACASE"/>
    <property type="match status" value="1"/>
</dbReference>
<dbReference type="GO" id="GO:0102571">
    <property type="term" value="F:[protein]-3-O-(N-acetyl-D-glucosaminyl)-L-serine/L-threonine O-N-acetyl-alpha-D-glucosaminase activity"/>
    <property type="evidence" value="ECO:0007669"/>
    <property type="project" value="UniProtKB-EC"/>
</dbReference>
<dbReference type="SUPFAM" id="SSF55729">
    <property type="entry name" value="Acyl-CoA N-acyltransferases (Nat)"/>
    <property type="match status" value="1"/>
</dbReference>
<keyword evidence="1" id="KW-0378">Hydrolase</keyword>
<comment type="catalytic activity">
    <reaction evidence="5">
        <text>3-O-(N-acetyl-beta-D-glucosaminyl)-L-threonyl-[protein] + H2O = L-threonyl-[protein] + N-acetyl-D-glucosamine</text>
        <dbReference type="Rhea" id="RHEA:48892"/>
        <dbReference type="Rhea" id="RHEA-COMP:11060"/>
        <dbReference type="Rhea" id="RHEA-COMP:12252"/>
        <dbReference type="ChEBI" id="CHEBI:15377"/>
        <dbReference type="ChEBI" id="CHEBI:30013"/>
        <dbReference type="ChEBI" id="CHEBI:90840"/>
        <dbReference type="ChEBI" id="CHEBI:506227"/>
        <dbReference type="EC" id="3.2.1.169"/>
    </reaction>
</comment>
<dbReference type="Pfam" id="PF07555">
    <property type="entry name" value="NAGidase"/>
    <property type="match status" value="1"/>
</dbReference>
<comment type="catalytic activity">
    <reaction evidence="4">
        <text>3-O-(N-acetyl-beta-D-glucosaminyl)-L-seryl-[protein] + H2O = N-acetyl-D-glucosamine + L-seryl-[protein]</text>
        <dbReference type="Rhea" id="RHEA:48876"/>
        <dbReference type="Rhea" id="RHEA-COMP:9863"/>
        <dbReference type="Rhea" id="RHEA-COMP:12251"/>
        <dbReference type="ChEBI" id="CHEBI:15377"/>
        <dbReference type="ChEBI" id="CHEBI:29999"/>
        <dbReference type="ChEBI" id="CHEBI:90838"/>
        <dbReference type="ChEBI" id="CHEBI:506227"/>
        <dbReference type="EC" id="3.2.1.169"/>
    </reaction>
</comment>
<dbReference type="EC" id="3.2.1.169" evidence="6"/>
<protein>
    <recommendedName>
        <fullName evidence="6">protein O-GlcNAcase</fullName>
        <ecNumber evidence="6">3.2.1.169</ecNumber>
    </recommendedName>
    <alternativeName>
        <fullName evidence="3">Beta-N-acetylhexosaminidase</fullName>
    </alternativeName>
    <alternativeName>
        <fullName evidence="7">Beta-hexosaminidase</fullName>
    </alternativeName>
</protein>
<dbReference type="GO" id="GO:0009100">
    <property type="term" value="P:glycoprotein metabolic process"/>
    <property type="evidence" value="ECO:0007669"/>
    <property type="project" value="TreeGrafter"/>
</dbReference>
<feature type="domain" description="GH84" evidence="8">
    <location>
        <begin position="20"/>
        <end position="295"/>
    </location>
</feature>
<dbReference type="Proteomes" id="UP001142055">
    <property type="component" value="Chromosome 1"/>
</dbReference>
<proteinExistence type="predicted"/>
<dbReference type="FunFam" id="3.20.20.80:FF:000009">
    <property type="entry name" value="O-GlcNAcase BT_4395"/>
    <property type="match status" value="1"/>
</dbReference>
<comment type="caution">
    <text evidence="9">The sequence shown here is derived from an EMBL/GenBank/DDBJ whole genome shotgun (WGS) entry which is preliminary data.</text>
</comment>
<dbReference type="InterPro" id="IPR051822">
    <property type="entry name" value="Glycosyl_Hydrolase_84"/>
</dbReference>
<evidence type="ECO:0000313" key="10">
    <source>
        <dbReference type="Proteomes" id="UP001142055"/>
    </source>
</evidence>
<dbReference type="Gene3D" id="3.40.630.30">
    <property type="match status" value="1"/>
</dbReference>
<evidence type="ECO:0000256" key="3">
    <source>
        <dbReference type="ARBA" id="ARBA00030512"/>
    </source>
</evidence>
<evidence type="ECO:0000313" key="9">
    <source>
        <dbReference type="EMBL" id="KAJ6221663.1"/>
    </source>
</evidence>
<keyword evidence="2" id="KW-0326">Glycosidase</keyword>
<evidence type="ECO:0000256" key="2">
    <source>
        <dbReference type="ARBA" id="ARBA00023295"/>
    </source>
</evidence>
<sequence length="874" mass="100063">MSSEINPIESNLKPLNSSDFLSGVVEGFYGRPWSLEQRKDLFSKLQKFGMNTYLYAPKDDLKHRACWRELYSVEEAEQLSNLMKQAKHYNILFIYAISPGLDINYSNSKDVQALKRKLDQVKQLGDSAFALLFDDIEPELNETDKERFNSFASAQVSVTNEVYQHLGQPIFLFCPTEYCSSRAIPSVIHSEYLTTIGSKLTMGIDVMWTGTRVISQTIRLSQIQELSEVLRRKPIIWDNLHANDYDQKRLFLGPYSGRSTKLIANLKGVLTNPNCEYEANFIPIHTLSQWIKCSSDANENVCSDIKLESELENGSFEDIPTELNSTTYHPKNALRISIKEWISEFYRDKSPSIKSGIGPTTTFEQVMISNNDGKANIVSDTNIDHQNESSSNNKIEVEEDNLVNKENIQQSLEPMDCNPSPELSPKLNSLDVPMMENLKEESNVIKSMTSVESSEEMQTEVEPFQEADELSKTNNLTYDDVSLLVDLFYLPFEHGSQGVQILHEFHWLKSNGYIVSDYRRKRNNELVATSEVNEWYERASKFNDITHKIGRLLTRLTFCKNRSLLYELYPYVWDIKGVISLLNSYVKWIALGRVPMTNFFQPLGFFPTTFTWFSKGYKEAFKSGEQEPWLFRGGLTGELQRLLPVETVSDLFSYTAPNSPTCQIYTIRPYLPADQLSVYEVCYKNFQRYLMCMDDQQALIGDKFVGGFLTLSPEYCFVVEDDSGLCGYALAVLDAKSFYSKLEVSWIPELLRKYPLPTTTTNIDQQQISKPIEQFLLELHNNYKNIYSDPDVIFKNHSSLLNLTVMSSIMDLSVPKRMLACVIAALKANGSKGVYCRIPNNDKKLLDFYTKLGFQTLQLSNATEKDDLYVGRII</sequence>
<gene>
    <name evidence="9" type="ORF">RDWZM_000208</name>
</gene>
<evidence type="ECO:0000256" key="1">
    <source>
        <dbReference type="ARBA" id="ARBA00022801"/>
    </source>
</evidence>
<dbReference type="Gene3D" id="1.20.58.240">
    <property type="entry name" value="STAT, domain 1"/>
    <property type="match status" value="1"/>
</dbReference>
<dbReference type="InterPro" id="IPR017853">
    <property type="entry name" value="GH"/>
</dbReference>
<dbReference type="PROSITE" id="PS52009">
    <property type="entry name" value="GH84"/>
    <property type="match status" value="1"/>
</dbReference>